<dbReference type="SUPFAM" id="SSF56112">
    <property type="entry name" value="Protein kinase-like (PK-like)"/>
    <property type="match status" value="1"/>
</dbReference>
<protein>
    <submittedName>
        <fullName evidence="2">Aminoglycoside phosphotransferase (APT) family kinase protein</fullName>
    </submittedName>
</protein>
<dbReference type="RefSeq" id="WP_110378539.1">
    <property type="nucleotide sequence ID" value="NZ_JAHBRY010000006.1"/>
</dbReference>
<dbReference type="Gene3D" id="3.90.1200.10">
    <property type="match status" value="1"/>
</dbReference>
<dbReference type="GO" id="GO:0016301">
    <property type="term" value="F:kinase activity"/>
    <property type="evidence" value="ECO:0007669"/>
    <property type="project" value="UniProtKB-KW"/>
</dbReference>
<organism evidence="2 3">
    <name type="scientific">Chelatococcus asaccharovorans</name>
    <dbReference type="NCBI Taxonomy" id="28210"/>
    <lineage>
        <taxon>Bacteria</taxon>
        <taxon>Pseudomonadati</taxon>
        <taxon>Pseudomonadota</taxon>
        <taxon>Alphaproteobacteria</taxon>
        <taxon>Hyphomicrobiales</taxon>
        <taxon>Chelatococcaceae</taxon>
        <taxon>Chelatococcus</taxon>
    </lineage>
</organism>
<keyword evidence="2" id="KW-0808">Transferase</keyword>
<dbReference type="InterPro" id="IPR011009">
    <property type="entry name" value="Kinase-like_dom_sf"/>
</dbReference>
<gene>
    <name evidence="2" type="ORF">C7450_12410</name>
</gene>
<name>A0A2V3TT35_9HYPH</name>
<evidence type="ECO:0000313" key="2">
    <source>
        <dbReference type="EMBL" id="PXW50689.1"/>
    </source>
</evidence>
<sequence length="492" mass="54181">MAATDFPTRGVIEVTERSVPKIEDRKIPASMSRDHAPTGHAGRAATEGELRQWAAAAVGGEITLWQPISGGNRCRSWAVDVNGLDGSSRTLYLRYQPPRPPSAEPYTVWREASFYRALAGQPVRAPALIAIHPEVQAILTERAPGRSELRHLKDDTLKAEISRDFVQSIANLHRIPLESTGIAPPGQGRIADCIRQELAIWQAMYEETGIRDPLIDFVMCWLAMNVPDPSDPPVLVHGDAGPGNFLYLDGRMTALVDWELAHVGDPMEDLAWFCMRCVMEPVPDFPKRLAEYEAAAGRSIDRARLLYHRIFVSARIVILRHRNVTGEAGNSIVSRALNRRLVLVALASATRHRIEMGPTLVAPETDLTPLFDGVLDDLRLGIAGKSSEPGVIATAKNISKVLKFLREKDRYADVAARARAADLAELRAVANAPETGEDGFPRPRDLEDLPFDVLLRFFARDAAREAQLAAPSSGSIAWRGFPPLAEAERDIE</sequence>
<reference evidence="2 3" key="1">
    <citation type="submission" date="2018-05" db="EMBL/GenBank/DDBJ databases">
        <title>Genomic Encyclopedia of Type Strains, Phase IV (KMG-IV): sequencing the most valuable type-strain genomes for metagenomic binning, comparative biology and taxonomic classification.</title>
        <authorList>
            <person name="Goeker M."/>
        </authorList>
    </citation>
    <scope>NUCLEOTIDE SEQUENCE [LARGE SCALE GENOMIC DNA]</scope>
    <source>
        <strain evidence="2 3">DSM 6462</strain>
    </source>
</reference>
<proteinExistence type="predicted"/>
<dbReference type="InterPro" id="IPR051678">
    <property type="entry name" value="AGP_Transferase"/>
</dbReference>
<evidence type="ECO:0000259" key="1">
    <source>
        <dbReference type="Pfam" id="PF01636"/>
    </source>
</evidence>
<keyword evidence="2" id="KW-0418">Kinase</keyword>
<dbReference type="InterPro" id="IPR002575">
    <property type="entry name" value="Aminoglycoside_PTrfase"/>
</dbReference>
<dbReference type="OrthoDB" id="3806873at2"/>
<dbReference type="InterPro" id="IPR041726">
    <property type="entry name" value="ACAD10_11_N"/>
</dbReference>
<accession>A0A2V3TT35</accession>
<dbReference type="EMBL" id="QJJK01000024">
    <property type="protein sequence ID" value="PXW50689.1"/>
    <property type="molecule type" value="Genomic_DNA"/>
</dbReference>
<evidence type="ECO:0000313" key="3">
    <source>
        <dbReference type="Proteomes" id="UP000248021"/>
    </source>
</evidence>
<dbReference type="CDD" id="cd05154">
    <property type="entry name" value="ACAD10_11_N-like"/>
    <property type="match status" value="1"/>
</dbReference>
<comment type="caution">
    <text evidence="2">The sequence shown here is derived from an EMBL/GenBank/DDBJ whole genome shotgun (WGS) entry which is preliminary data.</text>
</comment>
<keyword evidence="3" id="KW-1185">Reference proteome</keyword>
<dbReference type="Proteomes" id="UP000248021">
    <property type="component" value="Unassembled WGS sequence"/>
</dbReference>
<dbReference type="AlphaFoldDB" id="A0A2V3TT35"/>
<feature type="domain" description="Aminoglycoside phosphotransferase" evidence="1">
    <location>
        <begin position="66"/>
        <end position="303"/>
    </location>
</feature>
<dbReference type="PANTHER" id="PTHR21310">
    <property type="entry name" value="AMINOGLYCOSIDE PHOSPHOTRANSFERASE-RELATED-RELATED"/>
    <property type="match status" value="1"/>
</dbReference>
<dbReference type="Pfam" id="PF01636">
    <property type="entry name" value="APH"/>
    <property type="match status" value="1"/>
</dbReference>